<dbReference type="InParanoid" id="A0A0R0KFH5"/>
<evidence type="ECO:0000313" key="2">
    <source>
        <dbReference type="EnsemblPlants" id="KRH65830"/>
    </source>
</evidence>
<dbReference type="AlphaFoldDB" id="A0A0R0KFH5"/>
<name>A0A0R0KFH5_SOYBN</name>
<dbReference type="Gramene" id="KRH65830">
    <property type="protein sequence ID" value="KRH65830"/>
    <property type="gene ID" value="GLYMA_03G064900"/>
</dbReference>
<gene>
    <name evidence="1" type="ORF">GLYMA_03G064900</name>
</gene>
<protein>
    <submittedName>
        <fullName evidence="1 2">Uncharacterized protein</fullName>
    </submittedName>
</protein>
<sequence>MAWHFFLVNHHKQFVKGDPLWQGYRLQWHVYMAELWPSTIDNTGNTQTVTQFNIPSLLEEKP</sequence>
<evidence type="ECO:0000313" key="1">
    <source>
        <dbReference type="EMBL" id="KRH65830.1"/>
    </source>
</evidence>
<dbReference type="EMBL" id="CM000836">
    <property type="protein sequence ID" value="KRH65830.1"/>
    <property type="molecule type" value="Genomic_DNA"/>
</dbReference>
<organism evidence="1">
    <name type="scientific">Glycine max</name>
    <name type="common">Soybean</name>
    <name type="synonym">Glycine hispida</name>
    <dbReference type="NCBI Taxonomy" id="3847"/>
    <lineage>
        <taxon>Eukaryota</taxon>
        <taxon>Viridiplantae</taxon>
        <taxon>Streptophyta</taxon>
        <taxon>Embryophyta</taxon>
        <taxon>Tracheophyta</taxon>
        <taxon>Spermatophyta</taxon>
        <taxon>Magnoliopsida</taxon>
        <taxon>eudicotyledons</taxon>
        <taxon>Gunneridae</taxon>
        <taxon>Pentapetalae</taxon>
        <taxon>rosids</taxon>
        <taxon>fabids</taxon>
        <taxon>Fabales</taxon>
        <taxon>Fabaceae</taxon>
        <taxon>Papilionoideae</taxon>
        <taxon>50 kb inversion clade</taxon>
        <taxon>NPAAA clade</taxon>
        <taxon>indigoferoid/millettioid clade</taxon>
        <taxon>Phaseoleae</taxon>
        <taxon>Glycine</taxon>
        <taxon>Glycine subgen. Soja</taxon>
    </lineage>
</organism>
<dbReference type="EnsemblPlants" id="KRH65830">
    <property type="protein sequence ID" value="KRH65830"/>
    <property type="gene ID" value="GLYMA_03G064900"/>
</dbReference>
<evidence type="ECO:0000313" key="3">
    <source>
        <dbReference type="Proteomes" id="UP000008827"/>
    </source>
</evidence>
<reference evidence="1" key="3">
    <citation type="submission" date="2018-07" db="EMBL/GenBank/DDBJ databases">
        <title>WGS assembly of Glycine max.</title>
        <authorList>
            <person name="Schmutz J."/>
            <person name="Cannon S."/>
            <person name="Schlueter J."/>
            <person name="Ma J."/>
            <person name="Mitros T."/>
            <person name="Nelson W."/>
            <person name="Hyten D."/>
            <person name="Song Q."/>
            <person name="Thelen J."/>
            <person name="Cheng J."/>
            <person name="Xu D."/>
            <person name="Hellsten U."/>
            <person name="May G."/>
            <person name="Yu Y."/>
            <person name="Sakurai T."/>
            <person name="Umezawa T."/>
            <person name="Bhattacharyya M."/>
            <person name="Sandhu D."/>
            <person name="Valliyodan B."/>
            <person name="Lindquist E."/>
            <person name="Peto M."/>
            <person name="Grant D."/>
            <person name="Shu S."/>
            <person name="Goodstein D."/>
            <person name="Barry K."/>
            <person name="Futrell-Griggs M."/>
            <person name="Abernathy B."/>
            <person name="Du J."/>
            <person name="Tian Z."/>
            <person name="Zhu L."/>
            <person name="Gill N."/>
            <person name="Joshi T."/>
            <person name="Libault M."/>
            <person name="Sethuraman A."/>
            <person name="Zhang X."/>
            <person name="Shinozaki K."/>
            <person name="Nguyen H."/>
            <person name="Wing R."/>
            <person name="Cregan P."/>
            <person name="Specht J."/>
            <person name="Grimwood J."/>
            <person name="Rokhsar D."/>
            <person name="Stacey G."/>
            <person name="Shoemaker R."/>
            <person name="Jackson S."/>
        </authorList>
    </citation>
    <scope>NUCLEOTIDE SEQUENCE</scope>
    <source>
        <tissue evidence="1">Callus</tissue>
    </source>
</reference>
<reference evidence="1 2" key="1">
    <citation type="journal article" date="2010" name="Nature">
        <title>Genome sequence of the palaeopolyploid soybean.</title>
        <authorList>
            <person name="Schmutz J."/>
            <person name="Cannon S.B."/>
            <person name="Schlueter J."/>
            <person name="Ma J."/>
            <person name="Mitros T."/>
            <person name="Nelson W."/>
            <person name="Hyten D.L."/>
            <person name="Song Q."/>
            <person name="Thelen J.J."/>
            <person name="Cheng J."/>
            <person name="Xu D."/>
            <person name="Hellsten U."/>
            <person name="May G.D."/>
            <person name="Yu Y."/>
            <person name="Sakurai T."/>
            <person name="Umezawa T."/>
            <person name="Bhattacharyya M.K."/>
            <person name="Sandhu D."/>
            <person name="Valliyodan B."/>
            <person name="Lindquist E."/>
            <person name="Peto M."/>
            <person name="Grant D."/>
            <person name="Shu S."/>
            <person name="Goodstein D."/>
            <person name="Barry K."/>
            <person name="Futrell-Griggs M."/>
            <person name="Abernathy B."/>
            <person name="Du J."/>
            <person name="Tian Z."/>
            <person name="Zhu L."/>
            <person name="Gill N."/>
            <person name="Joshi T."/>
            <person name="Libault M."/>
            <person name="Sethuraman A."/>
            <person name="Zhang X.-C."/>
            <person name="Shinozaki K."/>
            <person name="Nguyen H.T."/>
            <person name="Wing R.A."/>
            <person name="Cregan P."/>
            <person name="Specht J."/>
            <person name="Grimwood J."/>
            <person name="Rokhsar D."/>
            <person name="Stacey G."/>
            <person name="Shoemaker R.C."/>
            <person name="Jackson S.A."/>
        </authorList>
    </citation>
    <scope>NUCLEOTIDE SEQUENCE [LARGE SCALE GENOMIC DNA]</scope>
    <source>
        <strain evidence="2">cv. Williams 82</strain>
        <tissue evidence="1">Callus</tissue>
    </source>
</reference>
<accession>A0A0R0KFH5</accession>
<keyword evidence="3" id="KW-1185">Reference proteome</keyword>
<proteinExistence type="predicted"/>
<reference evidence="2" key="2">
    <citation type="submission" date="2018-02" db="UniProtKB">
        <authorList>
            <consortium name="EnsemblPlants"/>
        </authorList>
    </citation>
    <scope>IDENTIFICATION</scope>
    <source>
        <strain evidence="2">Williams 82</strain>
    </source>
</reference>
<dbReference type="Proteomes" id="UP000008827">
    <property type="component" value="Chromosome 3"/>
</dbReference>